<sequence>MSVIIVIIRQELNSRFIKPTRQLHNLFLWFYFREPIHKSRDKPSVSDTAHNSRSTVEL</sequence>
<feature type="compositionally biased region" description="Polar residues" evidence="1">
    <location>
        <begin position="45"/>
        <end position="58"/>
    </location>
</feature>
<reference evidence="2" key="1">
    <citation type="submission" date="2023-07" db="EMBL/GenBank/DDBJ databases">
        <authorList>
            <consortium name="AG Swart"/>
            <person name="Singh M."/>
            <person name="Singh A."/>
            <person name="Seah K."/>
            <person name="Emmerich C."/>
        </authorList>
    </citation>
    <scope>NUCLEOTIDE SEQUENCE</scope>
    <source>
        <strain evidence="2">DP1</strain>
    </source>
</reference>
<proteinExistence type="predicted"/>
<evidence type="ECO:0000256" key="1">
    <source>
        <dbReference type="SAM" id="MobiDB-lite"/>
    </source>
</evidence>
<evidence type="ECO:0000313" key="2">
    <source>
        <dbReference type="EMBL" id="CAI2360603.1"/>
    </source>
</evidence>
<feature type="region of interest" description="Disordered" evidence="1">
    <location>
        <begin position="39"/>
        <end position="58"/>
    </location>
</feature>
<dbReference type="Proteomes" id="UP001295684">
    <property type="component" value="Unassembled WGS sequence"/>
</dbReference>
<keyword evidence="3" id="KW-1185">Reference proteome</keyword>
<dbReference type="EMBL" id="CAMPGE010001803">
    <property type="protein sequence ID" value="CAI2360603.1"/>
    <property type="molecule type" value="Genomic_DNA"/>
</dbReference>
<accession>A0AAD1U260</accession>
<gene>
    <name evidence="2" type="ORF">ECRASSUSDP1_LOCUS1907</name>
</gene>
<evidence type="ECO:0000313" key="3">
    <source>
        <dbReference type="Proteomes" id="UP001295684"/>
    </source>
</evidence>
<name>A0AAD1U260_EUPCR</name>
<protein>
    <submittedName>
        <fullName evidence="2">Uncharacterized protein</fullName>
    </submittedName>
</protein>
<comment type="caution">
    <text evidence="2">The sequence shown here is derived from an EMBL/GenBank/DDBJ whole genome shotgun (WGS) entry which is preliminary data.</text>
</comment>
<dbReference type="AlphaFoldDB" id="A0AAD1U260"/>
<organism evidence="2 3">
    <name type="scientific">Euplotes crassus</name>
    <dbReference type="NCBI Taxonomy" id="5936"/>
    <lineage>
        <taxon>Eukaryota</taxon>
        <taxon>Sar</taxon>
        <taxon>Alveolata</taxon>
        <taxon>Ciliophora</taxon>
        <taxon>Intramacronucleata</taxon>
        <taxon>Spirotrichea</taxon>
        <taxon>Hypotrichia</taxon>
        <taxon>Euplotida</taxon>
        <taxon>Euplotidae</taxon>
        <taxon>Moneuplotes</taxon>
    </lineage>
</organism>